<evidence type="ECO:0000313" key="8">
    <source>
        <dbReference type="EMBL" id="EGV20218.1"/>
    </source>
</evidence>
<dbReference type="InterPro" id="IPR028909">
    <property type="entry name" value="bL21-like"/>
</dbReference>
<evidence type="ECO:0000256" key="7">
    <source>
        <dbReference type="RuleBase" id="RU000562"/>
    </source>
</evidence>
<dbReference type="GO" id="GO:0005737">
    <property type="term" value="C:cytoplasm"/>
    <property type="evidence" value="ECO:0007669"/>
    <property type="project" value="UniProtKB-ARBA"/>
</dbReference>
<dbReference type="PANTHER" id="PTHR21349:SF0">
    <property type="entry name" value="LARGE RIBOSOMAL SUBUNIT PROTEIN BL21M"/>
    <property type="match status" value="1"/>
</dbReference>
<dbReference type="STRING" id="768671.ThimaDRAFT_0894"/>
<evidence type="ECO:0000256" key="3">
    <source>
        <dbReference type="ARBA" id="ARBA00022884"/>
    </source>
</evidence>
<sequence>MYAVIQTGGKQYRVSEGDTVKVEKIVAEQGAVVDFDQILMVADGDDVKIGKPYVEGGKVSATVEGHGRAKKVMIVKFRRRKHHLKRQGHRQSFTALKITAISAG</sequence>
<dbReference type="Pfam" id="PF00829">
    <property type="entry name" value="Ribosomal_L21p"/>
    <property type="match status" value="1"/>
</dbReference>
<dbReference type="PATRIC" id="fig|768671.3.peg.957"/>
<gene>
    <name evidence="6" type="primary">rplU</name>
    <name evidence="8" type="ORF">ThimaDRAFT_0894</name>
</gene>
<dbReference type="InterPro" id="IPR001787">
    <property type="entry name" value="Ribosomal_bL21"/>
</dbReference>
<dbReference type="GO" id="GO:1990904">
    <property type="term" value="C:ribonucleoprotein complex"/>
    <property type="evidence" value="ECO:0007669"/>
    <property type="project" value="UniProtKB-KW"/>
</dbReference>
<dbReference type="AlphaFoldDB" id="F9U7J2"/>
<comment type="subunit">
    <text evidence="6">Part of the 50S ribosomal subunit. Contacts protein L20.</text>
</comment>
<dbReference type="GO" id="GO:0006412">
    <property type="term" value="P:translation"/>
    <property type="evidence" value="ECO:0007669"/>
    <property type="project" value="UniProtKB-UniRule"/>
</dbReference>
<keyword evidence="5 6" id="KW-0687">Ribonucleoprotein</keyword>
<dbReference type="eggNOG" id="COG0261">
    <property type="taxonomic scope" value="Bacteria"/>
</dbReference>
<dbReference type="InterPro" id="IPR018258">
    <property type="entry name" value="Ribosomal_bL21_CS"/>
</dbReference>
<reference evidence="8 9" key="1">
    <citation type="submission" date="2011-06" db="EMBL/GenBank/DDBJ databases">
        <title>The draft genome of Thiocapsa marina 5811.</title>
        <authorList>
            <consortium name="US DOE Joint Genome Institute (JGI-PGF)"/>
            <person name="Lucas S."/>
            <person name="Han J."/>
            <person name="Cheng J.-F."/>
            <person name="Goodwin L."/>
            <person name="Pitluck S."/>
            <person name="Peters L."/>
            <person name="Land M.L."/>
            <person name="Hauser L."/>
            <person name="Vogl K."/>
            <person name="Liu Z."/>
            <person name="Imhoff J."/>
            <person name="Thiel V."/>
            <person name="Frigaard N.-U."/>
            <person name="Bryant D."/>
            <person name="Woyke T.J."/>
        </authorList>
    </citation>
    <scope>NUCLEOTIDE SEQUENCE [LARGE SCALE GENOMIC DNA]</scope>
    <source>
        <strain evidence="8 9">5811</strain>
    </source>
</reference>
<dbReference type="GO" id="GO:0003735">
    <property type="term" value="F:structural constituent of ribosome"/>
    <property type="evidence" value="ECO:0007669"/>
    <property type="project" value="InterPro"/>
</dbReference>
<dbReference type="NCBIfam" id="TIGR00061">
    <property type="entry name" value="L21"/>
    <property type="match status" value="1"/>
</dbReference>
<comment type="similarity">
    <text evidence="1 6 7">Belongs to the bacterial ribosomal protein bL21 family.</text>
</comment>
<keyword evidence="3 6" id="KW-0694">RNA-binding</keyword>
<name>F9U7J2_9GAMM</name>
<dbReference type="HAMAP" id="MF_01363">
    <property type="entry name" value="Ribosomal_bL21"/>
    <property type="match status" value="1"/>
</dbReference>
<dbReference type="PANTHER" id="PTHR21349">
    <property type="entry name" value="50S RIBOSOMAL PROTEIN L21"/>
    <property type="match status" value="1"/>
</dbReference>
<evidence type="ECO:0000256" key="2">
    <source>
        <dbReference type="ARBA" id="ARBA00022730"/>
    </source>
</evidence>
<dbReference type="SUPFAM" id="SSF141091">
    <property type="entry name" value="L21p-like"/>
    <property type="match status" value="1"/>
</dbReference>
<dbReference type="GO" id="GO:0005840">
    <property type="term" value="C:ribosome"/>
    <property type="evidence" value="ECO:0007669"/>
    <property type="project" value="UniProtKB-KW"/>
</dbReference>
<protein>
    <recommendedName>
        <fullName evidence="6">Large ribosomal subunit protein bL21</fullName>
    </recommendedName>
</protein>
<evidence type="ECO:0000313" key="9">
    <source>
        <dbReference type="Proteomes" id="UP000005459"/>
    </source>
</evidence>
<evidence type="ECO:0000256" key="5">
    <source>
        <dbReference type="ARBA" id="ARBA00023274"/>
    </source>
</evidence>
<dbReference type="Proteomes" id="UP000005459">
    <property type="component" value="Unassembled WGS sequence"/>
</dbReference>
<dbReference type="EMBL" id="AFWV01000002">
    <property type="protein sequence ID" value="EGV20218.1"/>
    <property type="molecule type" value="Genomic_DNA"/>
</dbReference>
<organism evidence="8 9">
    <name type="scientific">Thiocapsa marina 5811</name>
    <dbReference type="NCBI Taxonomy" id="768671"/>
    <lineage>
        <taxon>Bacteria</taxon>
        <taxon>Pseudomonadati</taxon>
        <taxon>Pseudomonadota</taxon>
        <taxon>Gammaproteobacteria</taxon>
        <taxon>Chromatiales</taxon>
        <taxon>Chromatiaceae</taxon>
        <taxon>Thiocapsa</taxon>
    </lineage>
</organism>
<dbReference type="OrthoDB" id="9813334at2"/>
<dbReference type="InterPro" id="IPR036164">
    <property type="entry name" value="bL21-like_sf"/>
</dbReference>
<dbReference type="RefSeq" id="WP_007191771.1">
    <property type="nucleotide sequence ID" value="NZ_AFWV01000002.1"/>
</dbReference>
<keyword evidence="4 6" id="KW-0689">Ribosomal protein</keyword>
<evidence type="ECO:0000256" key="6">
    <source>
        <dbReference type="HAMAP-Rule" id="MF_01363"/>
    </source>
</evidence>
<keyword evidence="9" id="KW-1185">Reference proteome</keyword>
<dbReference type="PROSITE" id="PS01169">
    <property type="entry name" value="RIBOSOMAL_L21"/>
    <property type="match status" value="1"/>
</dbReference>
<comment type="function">
    <text evidence="6 7">This protein binds to 23S rRNA in the presence of protein L20.</text>
</comment>
<evidence type="ECO:0000256" key="4">
    <source>
        <dbReference type="ARBA" id="ARBA00022980"/>
    </source>
</evidence>
<dbReference type="GO" id="GO:0019843">
    <property type="term" value="F:rRNA binding"/>
    <property type="evidence" value="ECO:0007669"/>
    <property type="project" value="UniProtKB-UniRule"/>
</dbReference>
<keyword evidence="2 6" id="KW-0699">rRNA-binding</keyword>
<accession>F9U7J2</accession>
<evidence type="ECO:0000256" key="1">
    <source>
        <dbReference type="ARBA" id="ARBA00008563"/>
    </source>
</evidence>
<proteinExistence type="inferred from homology"/>